<evidence type="ECO:0000256" key="6">
    <source>
        <dbReference type="ARBA" id="ARBA00022737"/>
    </source>
</evidence>
<dbReference type="AlphaFoldDB" id="A0A6J5Y4G8"/>
<keyword evidence="8 9" id="KW-0472">Membrane</keyword>
<keyword evidence="3 9" id="KW-0813">Transport</keyword>
<feature type="transmembrane region" description="Helical" evidence="9">
    <location>
        <begin position="71"/>
        <end position="91"/>
    </location>
</feature>
<evidence type="ECO:0000256" key="9">
    <source>
        <dbReference type="RuleBase" id="RU910715"/>
    </source>
</evidence>
<keyword evidence="7 9" id="KW-1133">Transmembrane helix</keyword>
<dbReference type="OrthoDB" id="409725at2759"/>
<evidence type="ECO:0000256" key="7">
    <source>
        <dbReference type="ARBA" id="ARBA00022989"/>
    </source>
</evidence>
<comment type="subcellular location">
    <subcellularLocation>
        <location evidence="1">Endomembrane system</location>
        <topology evidence="1">Multi-pass membrane protein</topology>
    </subcellularLocation>
</comment>
<dbReference type="GO" id="GO:0051260">
    <property type="term" value="P:protein homooligomerization"/>
    <property type="evidence" value="ECO:0007669"/>
    <property type="project" value="UniProtKB-ARBA"/>
</dbReference>
<keyword evidence="11" id="KW-1185">Reference proteome</keyword>
<comment type="caution">
    <text evidence="9">Lacks conserved residue(s) required for the propagation of feature annotation.</text>
</comment>
<dbReference type="FunFam" id="1.20.1280.290:FF:000002">
    <property type="entry name" value="Bidirectional sugar transporter SWEET"/>
    <property type="match status" value="1"/>
</dbReference>
<keyword evidence="5 9" id="KW-0812">Transmembrane</keyword>
<organism evidence="10 11">
    <name type="scientific">Prunus armeniaca</name>
    <name type="common">Apricot</name>
    <name type="synonym">Armeniaca vulgaris</name>
    <dbReference type="NCBI Taxonomy" id="36596"/>
    <lineage>
        <taxon>Eukaryota</taxon>
        <taxon>Viridiplantae</taxon>
        <taxon>Streptophyta</taxon>
        <taxon>Embryophyta</taxon>
        <taxon>Tracheophyta</taxon>
        <taxon>Spermatophyta</taxon>
        <taxon>Magnoliopsida</taxon>
        <taxon>eudicotyledons</taxon>
        <taxon>Gunneridae</taxon>
        <taxon>Pentapetalae</taxon>
        <taxon>rosids</taxon>
        <taxon>fabids</taxon>
        <taxon>Rosales</taxon>
        <taxon>Rosaceae</taxon>
        <taxon>Amygdaloideae</taxon>
        <taxon>Amygdaleae</taxon>
        <taxon>Prunus</taxon>
    </lineage>
</organism>
<dbReference type="PANTHER" id="PTHR10791:SF159">
    <property type="entry name" value="BIDIRECTIONAL SUGAR TRANSPORTER SWEET5"/>
    <property type="match status" value="1"/>
</dbReference>
<proteinExistence type="inferred from homology"/>
<evidence type="ECO:0000256" key="3">
    <source>
        <dbReference type="ARBA" id="ARBA00022448"/>
    </source>
</evidence>
<evidence type="ECO:0000313" key="10">
    <source>
        <dbReference type="EMBL" id="CAB4320291.1"/>
    </source>
</evidence>
<dbReference type="InterPro" id="IPR047664">
    <property type="entry name" value="SWEET"/>
</dbReference>
<sequence length="235" mass="26595">MVNLEAIRIIVGIIGNVISFFLFTSPFTTFLKIMKQKSVGEFKADPYVATLLNCAMWSFYGMPFVHPDSVLVVTINGCGFVIELIYIAIFLTYSSNAKRRRILIALLVEVIFFAVVVFVTLHFLHTTKARSMIIGILCIVFNIIMYASPLTIMKMVIKTKSVKYMPLTLSLANFCNGIVWLIYALIKFDPYILVPNGLGSISGLVQLILYATYYQTTNWDEENEIQKSEVQLLDV</sequence>
<dbReference type="FunFam" id="1.20.1280.290:FF:000001">
    <property type="entry name" value="Bidirectional sugar transporter SWEET"/>
    <property type="match status" value="1"/>
</dbReference>
<comment type="function">
    <text evidence="9">Mediates both low-affinity uptake and efflux of sugar across the membrane.</text>
</comment>
<dbReference type="Gene3D" id="1.20.1280.290">
    <property type="match status" value="2"/>
</dbReference>
<gene>
    <name evidence="10" type="ORF">ORAREDHAP_LOCUS48991</name>
</gene>
<dbReference type="GO" id="GO:0012505">
    <property type="term" value="C:endomembrane system"/>
    <property type="evidence" value="ECO:0007669"/>
    <property type="project" value="UniProtKB-SubCell"/>
</dbReference>
<name>A0A6J5Y4G8_PRUAR</name>
<feature type="transmembrane region" description="Helical" evidence="9">
    <location>
        <begin position="103"/>
        <end position="125"/>
    </location>
</feature>
<dbReference type="GO" id="GO:0051119">
    <property type="term" value="F:sugar transmembrane transporter activity"/>
    <property type="evidence" value="ECO:0007669"/>
    <property type="project" value="InterPro"/>
</dbReference>
<keyword evidence="4 9" id="KW-0762">Sugar transport</keyword>
<feature type="transmembrane region" description="Helical" evidence="9">
    <location>
        <begin position="164"/>
        <end position="186"/>
    </location>
</feature>
<dbReference type="Pfam" id="PF03083">
    <property type="entry name" value="MtN3_slv"/>
    <property type="match status" value="2"/>
</dbReference>
<dbReference type="InterPro" id="IPR004316">
    <property type="entry name" value="SWEET_rpt"/>
</dbReference>
<accession>A0A6J5Y4G8</accession>
<feature type="transmembrane region" description="Helical" evidence="9">
    <location>
        <begin position="131"/>
        <end position="152"/>
    </location>
</feature>
<dbReference type="EMBL" id="CAEKKB010000008">
    <property type="protein sequence ID" value="CAB4320291.1"/>
    <property type="molecule type" value="Genomic_DNA"/>
</dbReference>
<feature type="transmembrane region" description="Helical" evidence="9">
    <location>
        <begin position="6"/>
        <end position="25"/>
    </location>
</feature>
<feature type="transmembrane region" description="Helical" evidence="9">
    <location>
        <begin position="192"/>
        <end position="213"/>
    </location>
</feature>
<evidence type="ECO:0000256" key="2">
    <source>
        <dbReference type="ARBA" id="ARBA00007809"/>
    </source>
</evidence>
<comment type="similarity">
    <text evidence="2 9">Belongs to the SWEET sugar transporter family.</text>
</comment>
<dbReference type="GO" id="GO:0016020">
    <property type="term" value="C:membrane"/>
    <property type="evidence" value="ECO:0007669"/>
    <property type="project" value="InterPro"/>
</dbReference>
<evidence type="ECO:0000256" key="4">
    <source>
        <dbReference type="ARBA" id="ARBA00022597"/>
    </source>
</evidence>
<dbReference type="Proteomes" id="UP000507245">
    <property type="component" value="Unassembled WGS sequence"/>
</dbReference>
<evidence type="ECO:0000313" key="11">
    <source>
        <dbReference type="Proteomes" id="UP000507245"/>
    </source>
</evidence>
<dbReference type="PANTHER" id="PTHR10791">
    <property type="entry name" value="RAG1-ACTIVATING PROTEIN 1"/>
    <property type="match status" value="1"/>
</dbReference>
<reference evidence="11" key="1">
    <citation type="journal article" date="2020" name="Genome Biol.">
        <title>Gamete binning: chromosome-level and haplotype-resolved genome assembly enabled by high-throughput single-cell sequencing of gamete genomes.</title>
        <authorList>
            <person name="Campoy J.A."/>
            <person name="Sun H."/>
            <person name="Goel M."/>
            <person name="Jiao W.-B."/>
            <person name="Folz-Donahue K."/>
            <person name="Wang N."/>
            <person name="Rubio M."/>
            <person name="Liu C."/>
            <person name="Kukat C."/>
            <person name="Ruiz D."/>
            <person name="Huettel B."/>
            <person name="Schneeberger K."/>
        </authorList>
    </citation>
    <scope>NUCLEOTIDE SEQUENCE [LARGE SCALE GENOMIC DNA]</scope>
    <source>
        <strain evidence="11">cv. Rojo Pasion</strain>
    </source>
</reference>
<evidence type="ECO:0000256" key="1">
    <source>
        <dbReference type="ARBA" id="ARBA00004127"/>
    </source>
</evidence>
<evidence type="ECO:0000256" key="8">
    <source>
        <dbReference type="ARBA" id="ARBA00023136"/>
    </source>
</evidence>
<evidence type="ECO:0000256" key="5">
    <source>
        <dbReference type="ARBA" id="ARBA00022692"/>
    </source>
</evidence>
<keyword evidence="6" id="KW-0677">Repeat</keyword>
<protein>
    <recommendedName>
        <fullName evidence="9">Bidirectional sugar transporter SWEET</fullName>
    </recommendedName>
</protein>